<evidence type="ECO:0000256" key="8">
    <source>
        <dbReference type="PROSITE-ProRule" id="PRU00176"/>
    </source>
</evidence>
<dbReference type="InterPro" id="IPR012677">
    <property type="entry name" value="Nucleotide-bd_a/b_plait_sf"/>
</dbReference>
<evidence type="ECO:0000259" key="11">
    <source>
        <dbReference type="PROSITE" id="PS50102"/>
    </source>
</evidence>
<keyword evidence="4 9" id="KW-0863">Zinc-finger</keyword>
<feature type="domain" description="RRM" evidence="11">
    <location>
        <begin position="182"/>
        <end position="269"/>
    </location>
</feature>
<feature type="compositionally biased region" description="Basic and acidic residues" evidence="10">
    <location>
        <begin position="440"/>
        <end position="462"/>
    </location>
</feature>
<comment type="subcellular location">
    <subcellularLocation>
        <location evidence="1">Nucleus</location>
    </subcellularLocation>
</comment>
<dbReference type="PROSITE" id="PS50102">
    <property type="entry name" value="RRM"/>
    <property type="match status" value="2"/>
</dbReference>
<dbReference type="InterPro" id="IPR001876">
    <property type="entry name" value="Znf_RanBP2"/>
</dbReference>
<name>A0AAV4B5T7_9GAST</name>
<keyword evidence="15" id="KW-1185">Reference proteome</keyword>
<evidence type="ECO:0000256" key="9">
    <source>
        <dbReference type="PROSITE-ProRule" id="PRU00322"/>
    </source>
</evidence>
<dbReference type="InterPro" id="IPR000467">
    <property type="entry name" value="G_patch_dom"/>
</dbReference>
<feature type="region of interest" description="Disordered" evidence="10">
    <location>
        <begin position="686"/>
        <end position="710"/>
    </location>
</feature>
<dbReference type="SUPFAM" id="SSF54928">
    <property type="entry name" value="RNA-binding domain, RBD"/>
    <property type="match status" value="1"/>
</dbReference>
<feature type="domain" description="G-patch" evidence="12">
    <location>
        <begin position="671"/>
        <end position="717"/>
    </location>
</feature>
<evidence type="ECO:0000256" key="2">
    <source>
        <dbReference type="ARBA" id="ARBA00022723"/>
    </source>
</evidence>
<accession>A0AAV4B5T7</accession>
<evidence type="ECO:0000259" key="12">
    <source>
        <dbReference type="PROSITE" id="PS50174"/>
    </source>
</evidence>
<keyword evidence="3" id="KW-0677">Repeat</keyword>
<gene>
    <name evidence="14" type="ORF">PoB_004197400</name>
</gene>
<dbReference type="AlphaFoldDB" id="A0AAV4B5T7"/>
<dbReference type="GO" id="GO:0003723">
    <property type="term" value="F:RNA binding"/>
    <property type="evidence" value="ECO:0007669"/>
    <property type="project" value="UniProtKB-UniRule"/>
</dbReference>
<keyword evidence="6 8" id="KW-0694">RNA-binding</keyword>
<protein>
    <submittedName>
        <fullName evidence="14">RNA-binding protein 5-like</fullName>
    </submittedName>
</protein>
<dbReference type="GO" id="GO:0008270">
    <property type="term" value="F:zinc ion binding"/>
    <property type="evidence" value="ECO:0007669"/>
    <property type="project" value="UniProtKB-KW"/>
</dbReference>
<keyword evidence="2" id="KW-0479">Metal-binding</keyword>
<dbReference type="InterPro" id="IPR041591">
    <property type="entry name" value="OCRE"/>
</dbReference>
<proteinExistence type="predicted"/>
<evidence type="ECO:0000256" key="7">
    <source>
        <dbReference type="ARBA" id="ARBA00023242"/>
    </source>
</evidence>
<sequence length="743" mass="82294">YNMADDGEKSGSGGSDRYRRNSDRPDDKGGDKWVSNQPSRTIILRGLNQEIDEKIIGAELMMLGLPVKDIRLIRRQSGVSRGFAFVEFHNVADAQRWMEHTQGSLLLLNMYRASMAYSVTRDRGSGGRDNNLQRNDWVCVKCLGHNFKRRDFCYNCNLPRKESEKSAKSSDGQDEIGTNPCNTLIFRGLDALTTEEGLVKGLTQAFRSVPLAPIKNVAVVRDDLNTSRGFGFVEFHSVSASTNVLDSLNKMDPPLEVDGKQLLINYAKNTFNTTMAYIQQQQAQNQYYDSNYYQGQYYDPATGQYYDYSQYYAQQSGGANAADAAVASKSENSTNSAAAVAQAAIQAAQAAKNYHKQVQQKVVGSSGNETVTVNGVEYPVYPPPDTSTYQYEETSGYYYDPLTQLYYDANSQYYYNSVSGGYMYWDAEKSTYLPAPAGDEANRGDAQEKKDSKEDKKDKEKVKIAKKIAKDMEKWAKSMNAQKEALKEGVRRPGPLQSSIASQRQESATADAGFAIMQKTKEDMTMMPPPPPASKLEKPSPSSSSAPGLVASYGGDSDSGGEEDDAVSPLDESKLVDWTKLACLLCKRQFQSKEILSKHTQVSELHKQNLESLMKSKSAAGVGKIEYRDRAKERRLKYGAPEPPAPKDKRRPEDEAETVIFEQPTKEGIGGDNIGNKLLQKMGWSQGQGLGKANQGRTDPVEARRRNQMSGLGARGANVVADVGDSYRDALKKTMFARYNEAD</sequence>
<feature type="region of interest" description="Disordered" evidence="10">
    <location>
        <begin position="615"/>
        <end position="674"/>
    </location>
</feature>
<keyword evidence="7" id="KW-0539">Nucleus</keyword>
<feature type="compositionally biased region" description="Basic and acidic residues" evidence="10">
    <location>
        <begin position="16"/>
        <end position="31"/>
    </location>
</feature>
<dbReference type="PANTHER" id="PTHR13948:SF3">
    <property type="entry name" value="FI21118P1"/>
    <property type="match status" value="1"/>
</dbReference>
<dbReference type="CDD" id="cd16162">
    <property type="entry name" value="OCRE_RBM5_like"/>
    <property type="match status" value="1"/>
</dbReference>
<dbReference type="Pfam" id="PF17780">
    <property type="entry name" value="OCRE"/>
    <property type="match status" value="1"/>
</dbReference>
<dbReference type="InterPro" id="IPR000504">
    <property type="entry name" value="RRM_dom"/>
</dbReference>
<feature type="region of interest" description="Disordered" evidence="10">
    <location>
        <begin position="1"/>
        <end position="35"/>
    </location>
</feature>
<dbReference type="PANTHER" id="PTHR13948">
    <property type="entry name" value="RNA-BINDING PROTEIN"/>
    <property type="match status" value="1"/>
</dbReference>
<reference evidence="14 15" key="1">
    <citation type="journal article" date="2021" name="Elife">
        <title>Chloroplast acquisition without the gene transfer in kleptoplastic sea slugs, Plakobranchus ocellatus.</title>
        <authorList>
            <person name="Maeda T."/>
            <person name="Takahashi S."/>
            <person name="Yoshida T."/>
            <person name="Shimamura S."/>
            <person name="Takaki Y."/>
            <person name="Nagai Y."/>
            <person name="Toyoda A."/>
            <person name="Suzuki Y."/>
            <person name="Arimoto A."/>
            <person name="Ishii H."/>
            <person name="Satoh N."/>
            <person name="Nishiyama T."/>
            <person name="Hasebe M."/>
            <person name="Maruyama T."/>
            <person name="Minagawa J."/>
            <person name="Obokata J."/>
            <person name="Shigenobu S."/>
        </authorList>
    </citation>
    <scope>NUCLEOTIDE SEQUENCE [LARGE SCALE GENOMIC DNA]</scope>
</reference>
<organism evidence="14 15">
    <name type="scientific">Plakobranchus ocellatus</name>
    <dbReference type="NCBI Taxonomy" id="259542"/>
    <lineage>
        <taxon>Eukaryota</taxon>
        <taxon>Metazoa</taxon>
        <taxon>Spiralia</taxon>
        <taxon>Lophotrochozoa</taxon>
        <taxon>Mollusca</taxon>
        <taxon>Gastropoda</taxon>
        <taxon>Heterobranchia</taxon>
        <taxon>Euthyneura</taxon>
        <taxon>Panpulmonata</taxon>
        <taxon>Sacoglossa</taxon>
        <taxon>Placobranchoidea</taxon>
        <taxon>Plakobranchidae</taxon>
        <taxon>Plakobranchus</taxon>
    </lineage>
</organism>
<dbReference type="CDD" id="cd12313">
    <property type="entry name" value="RRM1_RRM2_RBM5_like"/>
    <property type="match status" value="1"/>
</dbReference>
<evidence type="ECO:0000256" key="1">
    <source>
        <dbReference type="ARBA" id="ARBA00004123"/>
    </source>
</evidence>
<evidence type="ECO:0000256" key="6">
    <source>
        <dbReference type="ARBA" id="ARBA00022884"/>
    </source>
</evidence>
<dbReference type="SMART" id="SM00443">
    <property type="entry name" value="G_patch"/>
    <property type="match status" value="1"/>
</dbReference>
<evidence type="ECO:0000256" key="5">
    <source>
        <dbReference type="ARBA" id="ARBA00022833"/>
    </source>
</evidence>
<feature type="domain" description="RanBP2-type" evidence="13">
    <location>
        <begin position="133"/>
        <end position="162"/>
    </location>
</feature>
<dbReference type="GO" id="GO:0000398">
    <property type="term" value="P:mRNA splicing, via spliceosome"/>
    <property type="evidence" value="ECO:0007669"/>
    <property type="project" value="TreeGrafter"/>
</dbReference>
<dbReference type="PROSITE" id="PS50199">
    <property type="entry name" value="ZF_RANBP2_2"/>
    <property type="match status" value="1"/>
</dbReference>
<dbReference type="Pfam" id="PF01585">
    <property type="entry name" value="G-patch"/>
    <property type="match status" value="1"/>
</dbReference>
<dbReference type="SMART" id="SM00547">
    <property type="entry name" value="ZnF_RBZ"/>
    <property type="match status" value="1"/>
</dbReference>
<comment type="caution">
    <text evidence="14">The sequence shown here is derived from an EMBL/GenBank/DDBJ whole genome shotgun (WGS) entry which is preliminary data.</text>
</comment>
<evidence type="ECO:0000256" key="10">
    <source>
        <dbReference type="SAM" id="MobiDB-lite"/>
    </source>
</evidence>
<evidence type="ECO:0000313" key="14">
    <source>
        <dbReference type="EMBL" id="GFO15469.1"/>
    </source>
</evidence>
<dbReference type="GO" id="GO:0005634">
    <property type="term" value="C:nucleus"/>
    <property type="evidence" value="ECO:0007669"/>
    <property type="project" value="UniProtKB-SubCell"/>
</dbReference>
<dbReference type="PROSITE" id="PS50174">
    <property type="entry name" value="G_PATCH"/>
    <property type="match status" value="1"/>
</dbReference>
<dbReference type="PROSITE" id="PS01358">
    <property type="entry name" value="ZF_RANBP2_1"/>
    <property type="match status" value="1"/>
</dbReference>
<feature type="non-terminal residue" evidence="14">
    <location>
        <position position="1"/>
    </location>
</feature>
<dbReference type="Pfam" id="PF00076">
    <property type="entry name" value="RRM_1"/>
    <property type="match status" value="2"/>
</dbReference>
<evidence type="ECO:0000256" key="4">
    <source>
        <dbReference type="ARBA" id="ARBA00022771"/>
    </source>
</evidence>
<evidence type="ECO:0000256" key="3">
    <source>
        <dbReference type="ARBA" id="ARBA00022737"/>
    </source>
</evidence>
<feature type="compositionally biased region" description="Polar residues" evidence="10">
    <location>
        <begin position="496"/>
        <end position="508"/>
    </location>
</feature>
<evidence type="ECO:0000313" key="15">
    <source>
        <dbReference type="Proteomes" id="UP000735302"/>
    </source>
</evidence>
<dbReference type="Proteomes" id="UP000735302">
    <property type="component" value="Unassembled WGS sequence"/>
</dbReference>
<feature type="domain" description="RRM" evidence="11">
    <location>
        <begin position="40"/>
        <end position="118"/>
    </location>
</feature>
<dbReference type="EMBL" id="BLXT01004610">
    <property type="protein sequence ID" value="GFO15469.1"/>
    <property type="molecule type" value="Genomic_DNA"/>
</dbReference>
<dbReference type="Gene3D" id="3.30.70.330">
    <property type="match status" value="2"/>
</dbReference>
<dbReference type="InterPro" id="IPR035979">
    <property type="entry name" value="RBD_domain_sf"/>
</dbReference>
<feature type="region of interest" description="Disordered" evidence="10">
    <location>
        <begin position="484"/>
        <end position="571"/>
    </location>
</feature>
<dbReference type="SUPFAM" id="SSF90209">
    <property type="entry name" value="Ran binding protein zinc finger-like"/>
    <property type="match status" value="1"/>
</dbReference>
<dbReference type="InterPro" id="IPR036443">
    <property type="entry name" value="Znf_RanBP2_sf"/>
</dbReference>
<dbReference type="SMART" id="SM00360">
    <property type="entry name" value="RRM"/>
    <property type="match status" value="2"/>
</dbReference>
<evidence type="ECO:0000259" key="13">
    <source>
        <dbReference type="PROSITE" id="PS50199"/>
    </source>
</evidence>
<feature type="region of interest" description="Disordered" evidence="10">
    <location>
        <begin position="434"/>
        <end position="462"/>
    </location>
</feature>
<keyword evidence="5" id="KW-0862">Zinc</keyword>